<dbReference type="NCBIfam" id="TIGR00739">
    <property type="entry name" value="yajC"/>
    <property type="match status" value="1"/>
</dbReference>
<protein>
    <submittedName>
        <fullName evidence="11">Preprotein translocase subunit YajC</fullName>
    </submittedName>
</protein>
<comment type="subcellular location">
    <subcellularLocation>
        <location evidence="1">Cell membrane</location>
        <topology evidence="1">Single-pass membrane protein</topology>
    </subcellularLocation>
</comment>
<keyword evidence="3" id="KW-0813">Transport</keyword>
<evidence type="ECO:0000256" key="2">
    <source>
        <dbReference type="ARBA" id="ARBA00006742"/>
    </source>
</evidence>
<keyword evidence="4" id="KW-1003">Cell membrane</keyword>
<evidence type="ECO:0000256" key="7">
    <source>
        <dbReference type="ARBA" id="ARBA00022989"/>
    </source>
</evidence>
<evidence type="ECO:0000256" key="4">
    <source>
        <dbReference type="ARBA" id="ARBA00022475"/>
    </source>
</evidence>
<keyword evidence="8" id="KW-0811">Translocation</keyword>
<dbReference type="PRINTS" id="PR01853">
    <property type="entry name" value="YAJCTRNLCASE"/>
</dbReference>
<comment type="caution">
    <text evidence="11">The sequence shown here is derived from an EMBL/GenBank/DDBJ whole genome shotgun (WGS) entry which is preliminary data.</text>
</comment>
<gene>
    <name evidence="11" type="primary">yajC</name>
    <name evidence="11" type="ORF">P6P90_03965</name>
</gene>
<evidence type="ECO:0000256" key="10">
    <source>
        <dbReference type="SAM" id="Phobius"/>
    </source>
</evidence>
<accession>A0ABT6H360</accession>
<feature type="transmembrane region" description="Helical" evidence="10">
    <location>
        <begin position="6"/>
        <end position="23"/>
    </location>
</feature>
<dbReference type="InterPro" id="IPR003849">
    <property type="entry name" value="Preprotein_translocase_YajC"/>
</dbReference>
<keyword evidence="5 10" id="KW-0812">Transmembrane</keyword>
<sequence>MNALVTQVLPLVLMFAVFYFLLIRPQQKRQKAVAAMQSGLQKGDRIITIGGLHGVIDSVSDTTVVIKTGDGSHLTFERNAVREVTAKKEAVTN</sequence>
<dbReference type="EMBL" id="JARULN010000002">
    <property type="protein sequence ID" value="MDG5753154.1"/>
    <property type="molecule type" value="Genomic_DNA"/>
</dbReference>
<evidence type="ECO:0000313" key="12">
    <source>
        <dbReference type="Proteomes" id="UP001218246"/>
    </source>
</evidence>
<evidence type="ECO:0000256" key="1">
    <source>
        <dbReference type="ARBA" id="ARBA00004162"/>
    </source>
</evidence>
<evidence type="ECO:0000256" key="3">
    <source>
        <dbReference type="ARBA" id="ARBA00022448"/>
    </source>
</evidence>
<evidence type="ECO:0000313" key="11">
    <source>
        <dbReference type="EMBL" id="MDG5753154.1"/>
    </source>
</evidence>
<dbReference type="Pfam" id="PF02699">
    <property type="entry name" value="YajC"/>
    <property type="match status" value="1"/>
</dbReference>
<evidence type="ECO:0000256" key="9">
    <source>
        <dbReference type="ARBA" id="ARBA00023136"/>
    </source>
</evidence>
<comment type="similarity">
    <text evidence="2">Belongs to the YajC family.</text>
</comment>
<organism evidence="11 12">
    <name type="scientific">Ectobacillus antri</name>
    <dbReference type="NCBI Taxonomy" id="2486280"/>
    <lineage>
        <taxon>Bacteria</taxon>
        <taxon>Bacillati</taxon>
        <taxon>Bacillota</taxon>
        <taxon>Bacilli</taxon>
        <taxon>Bacillales</taxon>
        <taxon>Bacillaceae</taxon>
        <taxon>Ectobacillus</taxon>
    </lineage>
</organism>
<dbReference type="RefSeq" id="WP_124563268.1">
    <property type="nucleotide sequence ID" value="NZ_JARRRY010000001.1"/>
</dbReference>
<evidence type="ECO:0000256" key="6">
    <source>
        <dbReference type="ARBA" id="ARBA00022927"/>
    </source>
</evidence>
<dbReference type="PANTHER" id="PTHR33909:SF1">
    <property type="entry name" value="SEC TRANSLOCON ACCESSORY COMPLEX SUBUNIT YAJC"/>
    <property type="match status" value="1"/>
</dbReference>
<dbReference type="Proteomes" id="UP001218246">
    <property type="component" value="Unassembled WGS sequence"/>
</dbReference>
<evidence type="ECO:0000256" key="8">
    <source>
        <dbReference type="ARBA" id="ARBA00023010"/>
    </source>
</evidence>
<name>A0ABT6H360_9BACI</name>
<reference evidence="11 12" key="1">
    <citation type="submission" date="2023-04" db="EMBL/GenBank/DDBJ databases">
        <title>Ectobacillus antri isolated from activated sludge.</title>
        <authorList>
            <person name="Yan P."/>
            <person name="Liu X."/>
        </authorList>
    </citation>
    <scope>NUCLEOTIDE SEQUENCE [LARGE SCALE GENOMIC DNA]</scope>
    <source>
        <strain evidence="11 12">C18H</strain>
    </source>
</reference>
<dbReference type="SMART" id="SM01323">
    <property type="entry name" value="YajC"/>
    <property type="match status" value="1"/>
</dbReference>
<dbReference type="PANTHER" id="PTHR33909">
    <property type="entry name" value="SEC TRANSLOCON ACCESSORY COMPLEX SUBUNIT YAJC"/>
    <property type="match status" value="1"/>
</dbReference>
<evidence type="ECO:0000256" key="5">
    <source>
        <dbReference type="ARBA" id="ARBA00022692"/>
    </source>
</evidence>
<keyword evidence="6" id="KW-0653">Protein transport</keyword>
<proteinExistence type="inferred from homology"/>
<keyword evidence="7 10" id="KW-1133">Transmembrane helix</keyword>
<keyword evidence="9 10" id="KW-0472">Membrane</keyword>
<keyword evidence="12" id="KW-1185">Reference proteome</keyword>